<evidence type="ECO:0000256" key="2">
    <source>
        <dbReference type="SAM" id="Coils"/>
    </source>
</evidence>
<reference evidence="5" key="1">
    <citation type="submission" date="2025-08" db="UniProtKB">
        <authorList>
            <consortium name="Ensembl"/>
        </authorList>
    </citation>
    <scope>IDENTIFICATION</scope>
</reference>
<dbReference type="PANTHER" id="PTHR14845">
    <property type="entry name" value="COILED-COIL DOMAIN-CONTAINING 166"/>
    <property type="match status" value="1"/>
</dbReference>
<dbReference type="Proteomes" id="UP000472273">
    <property type="component" value="Unplaced"/>
</dbReference>
<protein>
    <recommendedName>
        <fullName evidence="4">DUF4515 domain-containing protein</fullName>
    </recommendedName>
</protein>
<keyword evidence="1 2" id="KW-0175">Coiled coil</keyword>
<feature type="domain" description="DUF4515" evidence="4">
    <location>
        <begin position="146"/>
        <end position="337"/>
    </location>
</feature>
<feature type="chain" id="PRO_5025575855" description="DUF4515 domain-containing protein" evidence="3">
    <location>
        <begin position="23"/>
        <end position="358"/>
    </location>
</feature>
<dbReference type="InterPro" id="IPR032777">
    <property type="entry name" value="DUF4515"/>
</dbReference>
<evidence type="ECO:0000259" key="4">
    <source>
        <dbReference type="Pfam" id="PF14988"/>
    </source>
</evidence>
<keyword evidence="6" id="KW-1185">Reference proteome</keyword>
<feature type="coiled-coil region" evidence="2">
    <location>
        <begin position="291"/>
        <end position="332"/>
    </location>
</feature>
<sequence>MAQCSSLSRSLWILSLSSWVLAIPASLVSSANLVSSPSIPSSKSLMKILKSTGPKTEPCGTPLLTSLHVDLDPLGTTPQPPSSKLTASRANLKDTVEPMPDNDLLLPVQQEYESICRNLEDLRGRRAQLRAQYDFLQQEAQDLQNESREFANYLAKRARRHQGLAVSLNEENQELLHQIQKQHQEVITRSQEQEAALQKELFQKEAELARLSSELEGLHEVQALKQEQTTRIRELQKELAAAQKQHMQHLEAAKIRALKEKMAQEQMAGQEVEGLAQQVQQLALRCLQEHSQTVCQQNKELKKELHQLVQRVQKLQEHKHRLQKQMEQLWQEQGCLQDMAHLRGRLSGKGSGLVLEEE</sequence>
<feature type="signal peptide" evidence="3">
    <location>
        <begin position="1"/>
        <end position="22"/>
    </location>
</feature>
<evidence type="ECO:0000256" key="1">
    <source>
        <dbReference type="ARBA" id="ARBA00023054"/>
    </source>
</evidence>
<name>A0A670Z136_PSETE</name>
<evidence type="ECO:0000313" key="6">
    <source>
        <dbReference type="Proteomes" id="UP000472273"/>
    </source>
</evidence>
<keyword evidence="3" id="KW-0732">Signal</keyword>
<dbReference type="AlphaFoldDB" id="A0A670Z136"/>
<dbReference type="Pfam" id="PF14988">
    <property type="entry name" value="DUF4515"/>
    <property type="match status" value="1"/>
</dbReference>
<accession>A0A670Z136</accession>
<evidence type="ECO:0000313" key="5">
    <source>
        <dbReference type="Ensembl" id="ENSPTXP00000014731.1"/>
    </source>
</evidence>
<dbReference type="PANTHER" id="PTHR14845:SF0">
    <property type="entry name" value="DUF4515 DOMAIN-CONTAINING PROTEIN"/>
    <property type="match status" value="1"/>
</dbReference>
<dbReference type="OMA" id="EQCEKKQ"/>
<organism evidence="5 6">
    <name type="scientific">Pseudonaja textilis</name>
    <name type="common">Eastern brown snake</name>
    <dbReference type="NCBI Taxonomy" id="8673"/>
    <lineage>
        <taxon>Eukaryota</taxon>
        <taxon>Metazoa</taxon>
        <taxon>Chordata</taxon>
        <taxon>Craniata</taxon>
        <taxon>Vertebrata</taxon>
        <taxon>Euteleostomi</taxon>
        <taxon>Lepidosauria</taxon>
        <taxon>Squamata</taxon>
        <taxon>Bifurcata</taxon>
        <taxon>Unidentata</taxon>
        <taxon>Episquamata</taxon>
        <taxon>Toxicofera</taxon>
        <taxon>Serpentes</taxon>
        <taxon>Colubroidea</taxon>
        <taxon>Elapidae</taxon>
        <taxon>Hydrophiinae</taxon>
        <taxon>Pseudonaja</taxon>
    </lineage>
</organism>
<reference evidence="5" key="2">
    <citation type="submission" date="2025-09" db="UniProtKB">
        <authorList>
            <consortium name="Ensembl"/>
        </authorList>
    </citation>
    <scope>IDENTIFICATION</scope>
</reference>
<dbReference type="GeneTree" id="ENSGT00940000154427"/>
<proteinExistence type="predicted"/>
<dbReference type="Ensembl" id="ENSPTXT00000015195.1">
    <property type="protein sequence ID" value="ENSPTXP00000014731.1"/>
    <property type="gene ID" value="ENSPTXG00000010193.1"/>
</dbReference>
<evidence type="ECO:0000256" key="3">
    <source>
        <dbReference type="SAM" id="SignalP"/>
    </source>
</evidence>
<feature type="coiled-coil region" evidence="2">
    <location>
        <begin position="112"/>
        <end position="252"/>
    </location>
</feature>